<keyword evidence="2" id="KW-0808">Transferase</keyword>
<keyword evidence="3" id="KW-1185">Reference proteome</keyword>
<comment type="caution">
    <text evidence="2">The sequence shown here is derived from an EMBL/GenBank/DDBJ whole genome shotgun (WGS) entry which is preliminary data.</text>
</comment>
<evidence type="ECO:0000259" key="1">
    <source>
        <dbReference type="Pfam" id="PF18765"/>
    </source>
</evidence>
<dbReference type="CDD" id="cd05403">
    <property type="entry name" value="NT_KNTase_like"/>
    <property type="match status" value="1"/>
</dbReference>
<name>A0A5C8LNV7_9GAMM</name>
<dbReference type="PANTHER" id="PTHR33933:SF1">
    <property type="entry name" value="PROTEIN ADENYLYLTRANSFERASE MNTA-RELATED"/>
    <property type="match status" value="1"/>
</dbReference>
<dbReference type="InterPro" id="IPR052548">
    <property type="entry name" value="Type_VII_TA_antitoxin"/>
</dbReference>
<dbReference type="RefSeq" id="WP_147905432.1">
    <property type="nucleotide sequence ID" value="NZ_BAAAGC010000002.1"/>
</dbReference>
<dbReference type="SUPFAM" id="SSF81301">
    <property type="entry name" value="Nucleotidyltransferase"/>
    <property type="match status" value="1"/>
</dbReference>
<dbReference type="GO" id="GO:0016740">
    <property type="term" value="F:transferase activity"/>
    <property type="evidence" value="ECO:0007669"/>
    <property type="project" value="UniProtKB-KW"/>
</dbReference>
<reference evidence="2 3" key="1">
    <citation type="submission" date="2019-08" db="EMBL/GenBank/DDBJ databases">
        <title>Draft genome analysis of Rheinheimera tangshanensis isolated from the roots of fresh rice plants (Oryza sativa).</title>
        <authorList>
            <person name="Yu Q."/>
            <person name="Qi Y."/>
            <person name="Zhang H."/>
            <person name="Pu J."/>
        </authorList>
    </citation>
    <scope>NUCLEOTIDE SEQUENCE [LARGE SCALE GENOMIC DNA]</scope>
    <source>
        <strain evidence="2 3">JA3-B52</strain>
    </source>
</reference>
<evidence type="ECO:0000313" key="3">
    <source>
        <dbReference type="Proteomes" id="UP000321814"/>
    </source>
</evidence>
<dbReference type="InterPro" id="IPR041633">
    <property type="entry name" value="Polbeta"/>
</dbReference>
<evidence type="ECO:0000313" key="2">
    <source>
        <dbReference type="EMBL" id="TXK77924.1"/>
    </source>
</evidence>
<dbReference type="PANTHER" id="PTHR33933">
    <property type="entry name" value="NUCLEOTIDYLTRANSFERASE"/>
    <property type="match status" value="1"/>
</dbReference>
<organism evidence="2 3">
    <name type="scientific">Rheinheimera tangshanensis</name>
    <dbReference type="NCBI Taxonomy" id="400153"/>
    <lineage>
        <taxon>Bacteria</taxon>
        <taxon>Pseudomonadati</taxon>
        <taxon>Pseudomonadota</taxon>
        <taxon>Gammaproteobacteria</taxon>
        <taxon>Chromatiales</taxon>
        <taxon>Chromatiaceae</taxon>
        <taxon>Rheinheimera</taxon>
    </lineage>
</organism>
<accession>A0A5C8LNV7</accession>
<dbReference type="OrthoDB" id="9803106at2"/>
<dbReference type="Gene3D" id="3.30.460.10">
    <property type="entry name" value="Beta Polymerase, domain 2"/>
    <property type="match status" value="1"/>
</dbReference>
<dbReference type="EMBL" id="VRLR01000016">
    <property type="protein sequence ID" value="TXK77924.1"/>
    <property type="molecule type" value="Genomic_DNA"/>
</dbReference>
<proteinExistence type="predicted"/>
<dbReference type="Proteomes" id="UP000321814">
    <property type="component" value="Unassembled WGS sequence"/>
</dbReference>
<dbReference type="InterPro" id="IPR043519">
    <property type="entry name" value="NT_sf"/>
</dbReference>
<gene>
    <name evidence="2" type="ORF">FU839_17660</name>
</gene>
<feature type="domain" description="Polymerase beta nucleotidyltransferase" evidence="1">
    <location>
        <begin position="16"/>
        <end position="102"/>
    </location>
</feature>
<protein>
    <submittedName>
        <fullName evidence="2">Nucleotidyltransferase domain-containing protein</fullName>
    </submittedName>
</protein>
<dbReference type="AlphaFoldDB" id="A0A5C8LNV7"/>
<dbReference type="Pfam" id="PF18765">
    <property type="entry name" value="Polbeta"/>
    <property type="match status" value="1"/>
</dbReference>
<sequence length="107" mass="11957">MNKVLSYGLPEQVVQAIQLVLSQYPQVRSAVLYGSRAKGNFREGSDIDLTLKTDPSADTALLLQIENQLDELNTPYQFDLSLFHHITNPGLIEHISRVGVNFYPVAN</sequence>